<evidence type="ECO:0000256" key="2">
    <source>
        <dbReference type="SAM" id="Phobius"/>
    </source>
</evidence>
<dbReference type="EMBL" id="HG711699">
    <property type="protein sequence ID" value="CDJ49473.1"/>
    <property type="molecule type" value="Genomic_DNA"/>
</dbReference>
<evidence type="ECO:0000313" key="4">
    <source>
        <dbReference type="Proteomes" id="UP000030750"/>
    </source>
</evidence>
<organism evidence="3 4">
    <name type="scientific">Eimeria brunetti</name>
    <dbReference type="NCBI Taxonomy" id="51314"/>
    <lineage>
        <taxon>Eukaryota</taxon>
        <taxon>Sar</taxon>
        <taxon>Alveolata</taxon>
        <taxon>Apicomplexa</taxon>
        <taxon>Conoidasida</taxon>
        <taxon>Coccidia</taxon>
        <taxon>Eucoccidiorida</taxon>
        <taxon>Eimeriorina</taxon>
        <taxon>Eimeriidae</taxon>
        <taxon>Eimeria</taxon>
    </lineage>
</organism>
<feature type="region of interest" description="Disordered" evidence="1">
    <location>
        <begin position="64"/>
        <end position="90"/>
    </location>
</feature>
<dbReference type="VEuPathDB" id="ToxoDB:EBH_0083560"/>
<evidence type="ECO:0000256" key="1">
    <source>
        <dbReference type="SAM" id="MobiDB-lite"/>
    </source>
</evidence>
<proteinExistence type="predicted"/>
<accession>U6LJQ6</accession>
<feature type="region of interest" description="Disordered" evidence="1">
    <location>
        <begin position="1"/>
        <end position="46"/>
    </location>
</feature>
<sequence>MGRNSSSSSRSSGSSSSSSSSSSDSSSSSSSSGGPPAAAAGKASTAATTAATAAAATAAAAAAAAAAAGGENKREEAAKEEKNKTEAENKINKRKDELLWTKMFIDLGLRQKPPPPPPKTWRDILAFLGVVCLAALVASEFGYRCYMDYHYGFEAIDTANAKQLKEVMFGGKPWILLCRWPQKRS</sequence>
<reference evidence="3" key="1">
    <citation type="submission" date="2013-10" db="EMBL/GenBank/DDBJ databases">
        <title>Genomic analysis of the causative agents of coccidiosis in chickens.</title>
        <authorList>
            <person name="Reid A.J."/>
            <person name="Blake D."/>
            <person name="Billington K."/>
            <person name="Browne H."/>
            <person name="Dunn M."/>
            <person name="Hung S."/>
            <person name="Kawahara F."/>
            <person name="Miranda-Saavedra D."/>
            <person name="Mourier T."/>
            <person name="Nagra H."/>
            <person name="Otto T.D."/>
            <person name="Rawlings N."/>
            <person name="Sanchez A."/>
            <person name="Sanders M."/>
            <person name="Subramaniam C."/>
            <person name="Tay Y."/>
            <person name="Dear P."/>
            <person name="Doerig C."/>
            <person name="Gruber A."/>
            <person name="Parkinson J."/>
            <person name="Shirley M."/>
            <person name="Wan K.L."/>
            <person name="Berriman M."/>
            <person name="Tomley F."/>
            <person name="Pain A."/>
        </authorList>
    </citation>
    <scope>NUCLEOTIDE SEQUENCE [LARGE SCALE GENOMIC DNA]</scope>
    <source>
        <strain evidence="3">Houghton</strain>
    </source>
</reference>
<keyword evidence="2" id="KW-1133">Transmembrane helix</keyword>
<protein>
    <submittedName>
        <fullName evidence="3">Uncharacterized protein</fullName>
    </submittedName>
</protein>
<feature type="transmembrane region" description="Helical" evidence="2">
    <location>
        <begin position="124"/>
        <end position="143"/>
    </location>
</feature>
<reference evidence="3" key="2">
    <citation type="submission" date="2013-10" db="EMBL/GenBank/DDBJ databases">
        <authorList>
            <person name="Aslett M."/>
        </authorList>
    </citation>
    <scope>NUCLEOTIDE SEQUENCE [LARGE SCALE GENOMIC DNA]</scope>
    <source>
        <strain evidence="3">Houghton</strain>
    </source>
</reference>
<evidence type="ECO:0000313" key="3">
    <source>
        <dbReference type="EMBL" id="CDJ49473.1"/>
    </source>
</evidence>
<feature type="compositionally biased region" description="Basic and acidic residues" evidence="1">
    <location>
        <begin position="71"/>
        <end position="90"/>
    </location>
</feature>
<dbReference type="OrthoDB" id="329374at2759"/>
<gene>
    <name evidence="3" type="ORF">EBH_0083560</name>
</gene>
<keyword evidence="4" id="KW-1185">Reference proteome</keyword>
<name>U6LJQ6_9EIME</name>
<keyword evidence="2" id="KW-0472">Membrane</keyword>
<keyword evidence="2" id="KW-0812">Transmembrane</keyword>
<dbReference type="Proteomes" id="UP000030750">
    <property type="component" value="Unassembled WGS sequence"/>
</dbReference>
<dbReference type="AlphaFoldDB" id="U6LJQ6"/>